<protein>
    <submittedName>
        <fullName evidence="1">Sirohydrochlorin cobaltochelatase CbiKP</fullName>
        <ecNumber evidence="1">4.99.1.3</ecNumber>
    </submittedName>
</protein>
<dbReference type="SUPFAM" id="SSF53800">
    <property type="entry name" value="Chelatase"/>
    <property type="match status" value="1"/>
</dbReference>
<name>A0A645J0K2_9ZZZZ</name>
<gene>
    <name evidence="1" type="primary">cbiKp_4</name>
    <name evidence="1" type="ORF">SDC9_200636</name>
</gene>
<dbReference type="InterPro" id="IPR010388">
    <property type="entry name" value="Anaerobic_Co-chelatase"/>
</dbReference>
<accession>A0A645J0K2</accession>
<dbReference type="AlphaFoldDB" id="A0A645J0K2"/>
<dbReference type="GO" id="GO:0016852">
    <property type="term" value="F:sirohydrochlorin cobaltochelatase activity"/>
    <property type="evidence" value="ECO:0007669"/>
    <property type="project" value="UniProtKB-EC"/>
</dbReference>
<evidence type="ECO:0000313" key="1">
    <source>
        <dbReference type="EMBL" id="MPN52973.1"/>
    </source>
</evidence>
<dbReference type="GO" id="GO:0019251">
    <property type="term" value="P:anaerobic cobalamin biosynthetic process"/>
    <property type="evidence" value="ECO:0007669"/>
    <property type="project" value="InterPro"/>
</dbReference>
<dbReference type="Pfam" id="PF06180">
    <property type="entry name" value="CbiK"/>
    <property type="match status" value="1"/>
</dbReference>
<dbReference type="EC" id="4.99.1.3" evidence="1"/>
<dbReference type="EMBL" id="VSSQ01119623">
    <property type="protein sequence ID" value="MPN52973.1"/>
    <property type="molecule type" value="Genomic_DNA"/>
</dbReference>
<proteinExistence type="predicted"/>
<sequence>MIVAGDHAKNDMAGDEEDSWKSAFEAEGYEVECVLNGLGQYKGIQEMIVRHAGETIAQ</sequence>
<keyword evidence="1" id="KW-0456">Lyase</keyword>
<comment type="caution">
    <text evidence="1">The sequence shown here is derived from an EMBL/GenBank/DDBJ whole genome shotgun (WGS) entry which is preliminary data.</text>
</comment>
<reference evidence="1" key="1">
    <citation type="submission" date="2019-08" db="EMBL/GenBank/DDBJ databases">
        <authorList>
            <person name="Kucharzyk K."/>
            <person name="Murdoch R.W."/>
            <person name="Higgins S."/>
            <person name="Loffler F."/>
        </authorList>
    </citation>
    <scope>NUCLEOTIDE SEQUENCE</scope>
</reference>
<organism evidence="1">
    <name type="scientific">bioreactor metagenome</name>
    <dbReference type="NCBI Taxonomy" id="1076179"/>
    <lineage>
        <taxon>unclassified sequences</taxon>
        <taxon>metagenomes</taxon>
        <taxon>ecological metagenomes</taxon>
    </lineage>
</organism>
<dbReference type="Gene3D" id="3.40.50.1400">
    <property type="match status" value="1"/>
</dbReference>